<evidence type="ECO:0000313" key="2">
    <source>
        <dbReference type="EMBL" id="KAF4723545.1"/>
    </source>
</evidence>
<name>A0A7J6R4X3_PEROL</name>
<protein>
    <submittedName>
        <fullName evidence="1">Uncharacterized protein</fullName>
    </submittedName>
</protein>
<evidence type="ECO:0000313" key="1">
    <source>
        <dbReference type="EMBL" id="KAF4715939.1"/>
    </source>
</evidence>
<evidence type="ECO:0000313" key="3">
    <source>
        <dbReference type="Proteomes" id="UP000553632"/>
    </source>
</evidence>
<dbReference type="EMBL" id="JABANM010020018">
    <property type="protein sequence ID" value="KAF4723545.1"/>
    <property type="molecule type" value="Genomic_DNA"/>
</dbReference>
<dbReference type="Proteomes" id="UP000553632">
    <property type="component" value="Unassembled WGS sequence"/>
</dbReference>
<dbReference type="EMBL" id="JABANO010027988">
    <property type="protein sequence ID" value="KAF4715939.1"/>
    <property type="molecule type" value="Genomic_DNA"/>
</dbReference>
<dbReference type="Proteomes" id="UP000574390">
    <property type="component" value="Unassembled WGS sequence"/>
</dbReference>
<gene>
    <name evidence="2" type="ORF">FOZ62_002857</name>
    <name evidence="1" type="ORF">FOZ63_003192</name>
</gene>
<comment type="caution">
    <text evidence="1">The sequence shown here is derived from an EMBL/GenBank/DDBJ whole genome shotgun (WGS) entry which is preliminary data.</text>
</comment>
<keyword evidence="3" id="KW-1185">Reference proteome</keyword>
<sequence>MSSPITALDYVKIELRSSLKEDRAEGILANVDEGVLEQISSFLREAEIAED</sequence>
<feature type="non-terminal residue" evidence="1">
    <location>
        <position position="1"/>
    </location>
</feature>
<proteinExistence type="predicted"/>
<accession>A0A7J6R4X3</accession>
<organism evidence="1 3">
    <name type="scientific">Perkinsus olseni</name>
    <name type="common">Perkinsus atlanticus</name>
    <dbReference type="NCBI Taxonomy" id="32597"/>
    <lineage>
        <taxon>Eukaryota</taxon>
        <taxon>Sar</taxon>
        <taxon>Alveolata</taxon>
        <taxon>Perkinsozoa</taxon>
        <taxon>Perkinsea</taxon>
        <taxon>Perkinsida</taxon>
        <taxon>Perkinsidae</taxon>
        <taxon>Perkinsus</taxon>
    </lineage>
</organism>
<reference evidence="3 4" key="1">
    <citation type="submission" date="2020-04" db="EMBL/GenBank/DDBJ databases">
        <title>Perkinsus olseni comparative genomics.</title>
        <authorList>
            <person name="Bogema D.R."/>
        </authorList>
    </citation>
    <scope>NUCLEOTIDE SEQUENCE [LARGE SCALE GENOMIC DNA]</scope>
    <source>
        <strain evidence="2">ATCC PRA-205</strain>
        <strain evidence="1 3">ATCC PRA-207</strain>
    </source>
</reference>
<evidence type="ECO:0000313" key="4">
    <source>
        <dbReference type="Proteomes" id="UP000574390"/>
    </source>
</evidence>
<dbReference type="AlphaFoldDB" id="A0A7J6R4X3"/>